<comment type="caution">
    <text evidence="8">The sequence shown here is derived from an EMBL/GenBank/DDBJ whole genome shotgun (WGS) entry which is preliminary data.</text>
</comment>
<dbReference type="PANTHER" id="PTHR42770">
    <property type="entry name" value="AMINO ACID TRANSPORTER-RELATED"/>
    <property type="match status" value="1"/>
</dbReference>
<organism evidence="8 9">
    <name type="scientific">Ligilactobacillus acidipiscis</name>
    <dbReference type="NCBI Taxonomy" id="89059"/>
    <lineage>
        <taxon>Bacteria</taxon>
        <taxon>Bacillati</taxon>
        <taxon>Bacillota</taxon>
        <taxon>Bacilli</taxon>
        <taxon>Lactobacillales</taxon>
        <taxon>Lactobacillaceae</taxon>
        <taxon>Ligilactobacillus</taxon>
    </lineage>
</organism>
<keyword evidence="5 7" id="KW-1133">Transmembrane helix</keyword>
<feature type="transmembrane region" description="Helical" evidence="7">
    <location>
        <begin position="212"/>
        <end position="231"/>
    </location>
</feature>
<feature type="transmembrane region" description="Helical" evidence="7">
    <location>
        <begin position="44"/>
        <end position="67"/>
    </location>
</feature>
<gene>
    <name evidence="8" type="ORF">IV43_GL000176</name>
</gene>
<dbReference type="AlphaFoldDB" id="A0A0R2K468"/>
<keyword evidence="4 7" id="KW-0812">Transmembrane</keyword>
<feature type="transmembrane region" description="Helical" evidence="7">
    <location>
        <begin position="128"/>
        <end position="152"/>
    </location>
</feature>
<dbReference type="GO" id="GO:0005886">
    <property type="term" value="C:plasma membrane"/>
    <property type="evidence" value="ECO:0007669"/>
    <property type="project" value="UniProtKB-SubCell"/>
</dbReference>
<feature type="transmembrane region" description="Helical" evidence="7">
    <location>
        <begin position="445"/>
        <end position="467"/>
    </location>
</feature>
<keyword evidence="2" id="KW-0813">Transport</keyword>
<evidence type="ECO:0000256" key="6">
    <source>
        <dbReference type="ARBA" id="ARBA00023136"/>
    </source>
</evidence>
<keyword evidence="6 7" id="KW-0472">Membrane</keyword>
<dbReference type="Pfam" id="PF13520">
    <property type="entry name" value="AA_permease_2"/>
    <property type="match status" value="1"/>
</dbReference>
<reference evidence="8 9" key="1">
    <citation type="journal article" date="2015" name="Genome Announc.">
        <title>Expanding the biotechnology potential of lactobacilli through comparative genomics of 213 strains and associated genera.</title>
        <authorList>
            <person name="Sun Z."/>
            <person name="Harris H.M."/>
            <person name="McCann A."/>
            <person name="Guo C."/>
            <person name="Argimon S."/>
            <person name="Zhang W."/>
            <person name="Yang X."/>
            <person name="Jeffery I.B."/>
            <person name="Cooney J.C."/>
            <person name="Kagawa T.F."/>
            <person name="Liu W."/>
            <person name="Song Y."/>
            <person name="Salvetti E."/>
            <person name="Wrobel A."/>
            <person name="Rasinkangas P."/>
            <person name="Parkhill J."/>
            <person name="Rea M.C."/>
            <person name="O'Sullivan O."/>
            <person name="Ritari J."/>
            <person name="Douillard F.P."/>
            <person name="Paul Ross R."/>
            <person name="Yang R."/>
            <person name="Briner A.E."/>
            <person name="Felis G.E."/>
            <person name="de Vos W.M."/>
            <person name="Barrangou R."/>
            <person name="Klaenhammer T.R."/>
            <person name="Caufield P.W."/>
            <person name="Cui Y."/>
            <person name="Zhang H."/>
            <person name="O'Toole P.W."/>
        </authorList>
    </citation>
    <scope>NUCLEOTIDE SEQUENCE [LARGE SCALE GENOMIC DNA]</scope>
    <source>
        <strain evidence="8 9">DSM 15353</strain>
    </source>
</reference>
<dbReference type="PIRSF" id="PIRSF006060">
    <property type="entry name" value="AA_transporter"/>
    <property type="match status" value="1"/>
</dbReference>
<feature type="transmembrane region" description="Helical" evidence="7">
    <location>
        <begin position="405"/>
        <end position="424"/>
    </location>
</feature>
<feature type="transmembrane region" description="Helical" evidence="7">
    <location>
        <begin position="164"/>
        <end position="188"/>
    </location>
</feature>
<evidence type="ECO:0000256" key="3">
    <source>
        <dbReference type="ARBA" id="ARBA00022475"/>
    </source>
</evidence>
<dbReference type="InterPro" id="IPR050367">
    <property type="entry name" value="APC_superfamily"/>
</dbReference>
<evidence type="ECO:0000256" key="4">
    <source>
        <dbReference type="ARBA" id="ARBA00022692"/>
    </source>
</evidence>
<evidence type="ECO:0000313" key="8">
    <source>
        <dbReference type="EMBL" id="KRN80884.1"/>
    </source>
</evidence>
<evidence type="ECO:0000256" key="5">
    <source>
        <dbReference type="ARBA" id="ARBA00022989"/>
    </source>
</evidence>
<evidence type="ECO:0000256" key="2">
    <source>
        <dbReference type="ARBA" id="ARBA00022448"/>
    </source>
</evidence>
<name>A0A0R2K468_9LACO</name>
<evidence type="ECO:0000256" key="7">
    <source>
        <dbReference type="SAM" id="Phobius"/>
    </source>
</evidence>
<evidence type="ECO:0000313" key="9">
    <source>
        <dbReference type="Proteomes" id="UP000051491"/>
    </source>
</evidence>
<accession>A0A0R2K468</accession>
<dbReference type="SUPFAM" id="SSF161111">
    <property type="entry name" value="Cation efflux protein transmembrane domain-like"/>
    <property type="match status" value="1"/>
</dbReference>
<comment type="subcellular location">
    <subcellularLocation>
        <location evidence="1">Cell membrane</location>
        <topology evidence="1">Multi-pass membrane protein</topology>
    </subcellularLocation>
</comment>
<feature type="transmembrane region" description="Helical" evidence="7">
    <location>
        <begin position="17"/>
        <end position="38"/>
    </location>
</feature>
<dbReference type="NCBIfam" id="NF011775">
    <property type="entry name" value="PRK15238.1"/>
    <property type="match status" value="1"/>
</dbReference>
<sequence length="512" mass="56630">MLGEFHLENSHKIKTKALVMMIFSSIFGFANTTVAYYQMGYASIFWYILAALFFFLPSSLMFAEYGASFKEAKGGIYSWLEGSIGEKPAFIGTFIWLSSWVIWLVSTSSKVWIPLSALIFGHDATQSWTLFGLNSTQTIGLLGIVWILFVAFTTTHGVDFVAKVSSLGGTCIVILDVIFLIASLVVWIGNHGALAQPISGISSFFRSPNPSFGSSLALISFVIYAVFAYGGMESMGGIMDDIDKPEKTFPKALTISTLIITVGYALMIFFWGISSNWKTDLGGSQVNLGNITYILMNNLGIQLGSALGLSHATGLVFGNIMTRFAGIGMFMGYLGAFFVLIYSPIKSFIIGSDSRLWPAKLTKINKHNMPANAMWLQTAIVAVFIFLVAFGGSAAQKFYTILTDMANVSTTFPYLFLVGAFPFFKKRQDLKRPYEIYKNKTFTNFIVTIILIILAGGIIFTCVQPIIEHDYQTSFWTMIGPIFFGIVAWAFYSYSEKKIAKEDINVTVKPQK</sequence>
<dbReference type="GO" id="GO:0022857">
    <property type="term" value="F:transmembrane transporter activity"/>
    <property type="evidence" value="ECO:0007669"/>
    <property type="project" value="InterPro"/>
</dbReference>
<feature type="transmembrane region" description="Helical" evidence="7">
    <location>
        <begin position="473"/>
        <end position="492"/>
    </location>
</feature>
<protein>
    <submittedName>
        <fullName evidence="8">Inner membrane transporter YjeM</fullName>
    </submittedName>
</protein>
<proteinExistence type="predicted"/>
<dbReference type="InterPro" id="IPR002293">
    <property type="entry name" value="AA/rel_permease1"/>
</dbReference>
<dbReference type="Gene3D" id="1.20.1740.10">
    <property type="entry name" value="Amino acid/polyamine transporter I"/>
    <property type="match status" value="1"/>
</dbReference>
<keyword evidence="3" id="KW-1003">Cell membrane</keyword>
<evidence type="ECO:0000256" key="1">
    <source>
        <dbReference type="ARBA" id="ARBA00004651"/>
    </source>
</evidence>
<feature type="transmembrane region" description="Helical" evidence="7">
    <location>
        <begin position="324"/>
        <end position="345"/>
    </location>
</feature>
<dbReference type="EMBL" id="JQBK01000107">
    <property type="protein sequence ID" value="KRN80884.1"/>
    <property type="molecule type" value="Genomic_DNA"/>
</dbReference>
<feature type="transmembrane region" description="Helical" evidence="7">
    <location>
        <begin position="373"/>
        <end position="393"/>
    </location>
</feature>
<dbReference type="PANTHER" id="PTHR42770:SF15">
    <property type="entry name" value="GLUTAMATE_GAMMA-AMINOBUTYRATE ANTIPORTER-RELATED"/>
    <property type="match status" value="1"/>
</dbReference>
<dbReference type="InterPro" id="IPR027469">
    <property type="entry name" value="Cation_efflux_TMD_sf"/>
</dbReference>
<feature type="transmembrane region" description="Helical" evidence="7">
    <location>
        <begin position="252"/>
        <end position="273"/>
    </location>
</feature>
<dbReference type="Proteomes" id="UP000051491">
    <property type="component" value="Unassembled WGS sequence"/>
</dbReference>
<dbReference type="PATRIC" id="fig|89059.3.peg.180"/>